<dbReference type="EMBL" id="OU015567">
    <property type="protein sequence ID" value="CAG5113316.1"/>
    <property type="molecule type" value="Genomic_DNA"/>
</dbReference>
<gene>
    <name evidence="1" type="ORF">OKIOD_LOCUS16192</name>
</gene>
<evidence type="ECO:0000313" key="2">
    <source>
        <dbReference type="Proteomes" id="UP001158576"/>
    </source>
</evidence>
<organism evidence="1 2">
    <name type="scientific">Oikopleura dioica</name>
    <name type="common">Tunicate</name>
    <dbReference type="NCBI Taxonomy" id="34765"/>
    <lineage>
        <taxon>Eukaryota</taxon>
        <taxon>Metazoa</taxon>
        <taxon>Chordata</taxon>
        <taxon>Tunicata</taxon>
        <taxon>Appendicularia</taxon>
        <taxon>Copelata</taxon>
        <taxon>Oikopleuridae</taxon>
        <taxon>Oikopleura</taxon>
    </lineage>
</organism>
<evidence type="ECO:0000313" key="1">
    <source>
        <dbReference type="EMBL" id="CAG5113316.1"/>
    </source>
</evidence>
<dbReference type="Proteomes" id="UP001158576">
    <property type="component" value="Chromosome 2"/>
</dbReference>
<name>A0ABN7T658_OIKDI</name>
<reference evidence="1 2" key="1">
    <citation type="submission" date="2021-04" db="EMBL/GenBank/DDBJ databases">
        <authorList>
            <person name="Bliznina A."/>
        </authorList>
    </citation>
    <scope>NUCLEOTIDE SEQUENCE [LARGE SCALE GENOMIC DNA]</scope>
</reference>
<keyword evidence="2" id="KW-1185">Reference proteome</keyword>
<protein>
    <submittedName>
        <fullName evidence="1">Oidioi.mRNA.OKI2018_I69.chr2.g7427.t1.cds</fullName>
    </submittedName>
</protein>
<sequence>MASEDEKRAIVRRLARKTIQLVKMTLNVLDCSIWRGNQPIERFQSSSLYIRLGNQLTIFDSVLDAALVEMEVEQDQRSRHFLGAVCRRIFCECMGITAKLLQIAPAEVFRRAD</sequence>
<proteinExistence type="predicted"/>
<accession>A0ABN7T658</accession>